<feature type="transmembrane region" description="Helical" evidence="1">
    <location>
        <begin position="21"/>
        <end position="40"/>
    </location>
</feature>
<dbReference type="RefSeq" id="WP_062701050.1">
    <property type="nucleotide sequence ID" value="NZ_LJOD01000011.1"/>
</dbReference>
<evidence type="ECO:0000256" key="1">
    <source>
        <dbReference type="SAM" id="Phobius"/>
    </source>
</evidence>
<proteinExistence type="predicted"/>
<sequence length="154" mass="18006">MREFKHLKREGTGYLVKQYRSLPHIIVLMWVLISILVLMYSSYQKTGIILLLFSLLLTIISFIPPRVYFDPASELLTVANTGLKRRELTYNLHEFEGFELQTIRMGIIPLGCFLYASFKNVSDFKRPVISQSFRKKTMQEIVNELEDLNKNTLL</sequence>
<dbReference type="AlphaFoldDB" id="A0A0N0ZWY7"/>
<accession>A0A0N0ZWY7</accession>
<gene>
    <name evidence="2" type="ORF">AOB46_15665</name>
</gene>
<reference evidence="2 3" key="1">
    <citation type="journal article" date="2015" name="Genom Data">
        <title>Draft genome sequence of a multidrug-resistant Chryseobacterium indologenes isolate from Malaysia.</title>
        <authorList>
            <person name="Yu C.Y."/>
            <person name="Ang G.Y."/>
            <person name="Cheng H.J."/>
            <person name="Cheong Y.M."/>
            <person name="Yin W.F."/>
            <person name="Chan K.G."/>
        </authorList>
    </citation>
    <scope>NUCLEOTIDE SEQUENCE [LARGE SCALE GENOMIC DNA]</scope>
    <source>
        <strain evidence="2 3">CI_885</strain>
    </source>
</reference>
<dbReference type="PATRIC" id="fig|253.9.peg.1069"/>
<dbReference type="Proteomes" id="UP000037953">
    <property type="component" value="Unassembled WGS sequence"/>
</dbReference>
<keyword evidence="1" id="KW-0472">Membrane</keyword>
<keyword evidence="1" id="KW-1133">Transmembrane helix</keyword>
<dbReference type="EMBL" id="LJOD01000011">
    <property type="protein sequence ID" value="KPE50187.1"/>
    <property type="molecule type" value="Genomic_DNA"/>
</dbReference>
<feature type="transmembrane region" description="Helical" evidence="1">
    <location>
        <begin position="46"/>
        <end position="63"/>
    </location>
</feature>
<comment type="caution">
    <text evidence="2">The sequence shown here is derived from an EMBL/GenBank/DDBJ whole genome shotgun (WGS) entry which is preliminary data.</text>
</comment>
<keyword evidence="1" id="KW-0812">Transmembrane</keyword>
<dbReference type="OrthoDB" id="1257838at2"/>
<evidence type="ECO:0000313" key="3">
    <source>
        <dbReference type="Proteomes" id="UP000037953"/>
    </source>
</evidence>
<protein>
    <submittedName>
        <fullName evidence="2">Uncharacterized protein</fullName>
    </submittedName>
</protein>
<name>A0A0N0ZWY7_CHRID</name>
<organism evidence="2 3">
    <name type="scientific">Chryseobacterium indologenes</name>
    <name type="common">Flavobacterium indologenes</name>
    <dbReference type="NCBI Taxonomy" id="253"/>
    <lineage>
        <taxon>Bacteria</taxon>
        <taxon>Pseudomonadati</taxon>
        <taxon>Bacteroidota</taxon>
        <taxon>Flavobacteriia</taxon>
        <taxon>Flavobacteriales</taxon>
        <taxon>Weeksellaceae</taxon>
        <taxon>Chryseobacterium group</taxon>
        <taxon>Chryseobacterium</taxon>
    </lineage>
</organism>
<evidence type="ECO:0000313" key="2">
    <source>
        <dbReference type="EMBL" id="KPE50187.1"/>
    </source>
</evidence>
<reference evidence="3" key="2">
    <citation type="submission" date="2015-09" db="EMBL/GenBank/DDBJ databases">
        <title>Draft genome sequence of a multidrug-resistant Chryseobacterium indologenes isolate from Malaysia.</title>
        <authorList>
            <person name="Yu C.Y."/>
            <person name="Ang G.Y."/>
            <person name="Chan K.-G."/>
        </authorList>
    </citation>
    <scope>NUCLEOTIDE SEQUENCE [LARGE SCALE GENOMIC DNA]</scope>
    <source>
        <strain evidence="3">CI_885</strain>
    </source>
</reference>